<comment type="subunit">
    <text evidence="7">Heterotetramer of 2 MoaD subunits and 2 MoaE subunits. Also stable as homodimer. The enzyme changes between these two forms during catalysis.</text>
</comment>
<organism evidence="13 14">
    <name type="scientific">Paenibacillus pini JCM 16418</name>
    <dbReference type="NCBI Taxonomy" id="1236976"/>
    <lineage>
        <taxon>Bacteria</taxon>
        <taxon>Bacillati</taxon>
        <taxon>Bacillota</taxon>
        <taxon>Bacilli</taxon>
        <taxon>Bacillales</taxon>
        <taxon>Paenibacillaceae</taxon>
        <taxon>Paenibacillus</taxon>
    </lineage>
</organism>
<comment type="similarity">
    <text evidence="2">Belongs to the MoaE family.</text>
</comment>
<evidence type="ECO:0000256" key="9">
    <source>
        <dbReference type="ARBA" id="ARBA00030407"/>
    </source>
</evidence>
<gene>
    <name evidence="13" type="ORF">JCM16418_245</name>
</gene>
<dbReference type="CDD" id="cd00756">
    <property type="entry name" value="MoaE"/>
    <property type="match status" value="1"/>
</dbReference>
<reference evidence="13 14" key="1">
    <citation type="journal article" date="2014" name="Genome Announc.">
        <title>Draft Genome Sequence of Paenibacillus pini JCM 16418T, Isolated from the Rhizosphere of Pine Tree.</title>
        <authorList>
            <person name="Yuki M."/>
            <person name="Oshima K."/>
            <person name="Suda W."/>
            <person name="Oshida Y."/>
            <person name="Kitamura K."/>
            <person name="Iida Y."/>
            <person name="Hattori M."/>
            <person name="Ohkuma M."/>
        </authorList>
    </citation>
    <scope>NUCLEOTIDE SEQUENCE [LARGE SCALE GENOMIC DNA]</scope>
    <source>
        <strain evidence="13 14">JCM 16418</strain>
    </source>
</reference>
<dbReference type="Pfam" id="PF02391">
    <property type="entry name" value="MoaE"/>
    <property type="match status" value="1"/>
</dbReference>
<evidence type="ECO:0000256" key="12">
    <source>
        <dbReference type="ARBA" id="ARBA00049878"/>
    </source>
</evidence>
<keyword evidence="14" id="KW-1185">Reference proteome</keyword>
<dbReference type="CDD" id="cd00754">
    <property type="entry name" value="Ubl_MoaD"/>
    <property type="match status" value="1"/>
</dbReference>
<dbReference type="InterPro" id="IPR016155">
    <property type="entry name" value="Mopterin_synth/thiamin_S_b"/>
</dbReference>
<evidence type="ECO:0000256" key="2">
    <source>
        <dbReference type="ARBA" id="ARBA00005426"/>
    </source>
</evidence>
<evidence type="ECO:0000256" key="10">
    <source>
        <dbReference type="ARBA" id="ARBA00030781"/>
    </source>
</evidence>
<proteinExistence type="inferred from homology"/>
<evidence type="ECO:0000256" key="1">
    <source>
        <dbReference type="ARBA" id="ARBA00005046"/>
    </source>
</evidence>
<evidence type="ECO:0000313" key="14">
    <source>
        <dbReference type="Proteomes" id="UP000019364"/>
    </source>
</evidence>
<protein>
    <recommendedName>
        <fullName evidence="4">Molybdopterin synthase catalytic subunit</fullName>
        <ecNumber evidence="3">2.8.1.12</ecNumber>
    </recommendedName>
    <alternativeName>
        <fullName evidence="10">MPT synthase subunit 2</fullName>
    </alternativeName>
    <alternativeName>
        <fullName evidence="8">Molybdenum cofactor biosynthesis protein E</fullName>
    </alternativeName>
    <alternativeName>
        <fullName evidence="9">Molybdopterin-converting factor large subunit</fullName>
    </alternativeName>
    <alternativeName>
        <fullName evidence="11">Molybdopterin-converting factor subunit 2</fullName>
    </alternativeName>
</protein>
<keyword evidence="6" id="KW-0501">Molybdenum cofactor biosynthesis</keyword>
<comment type="caution">
    <text evidence="13">The sequence shown here is derived from an EMBL/GenBank/DDBJ whole genome shotgun (WGS) entry which is preliminary data.</text>
</comment>
<dbReference type="GO" id="GO:0030366">
    <property type="term" value="F:molybdopterin synthase activity"/>
    <property type="evidence" value="ECO:0007669"/>
    <property type="project" value="UniProtKB-EC"/>
</dbReference>
<dbReference type="InterPro" id="IPR003749">
    <property type="entry name" value="ThiS/MoaD-like"/>
</dbReference>
<dbReference type="eggNOG" id="COG1977">
    <property type="taxonomic scope" value="Bacteria"/>
</dbReference>
<evidence type="ECO:0000256" key="8">
    <source>
        <dbReference type="ARBA" id="ARBA00029745"/>
    </source>
</evidence>
<dbReference type="eggNOG" id="COG0314">
    <property type="taxonomic scope" value="Bacteria"/>
</dbReference>
<dbReference type="Gene3D" id="3.10.20.30">
    <property type="match status" value="1"/>
</dbReference>
<dbReference type="SUPFAM" id="SSF54285">
    <property type="entry name" value="MoaD/ThiS"/>
    <property type="match status" value="1"/>
</dbReference>
<dbReference type="EMBL" id="BAVZ01000001">
    <property type="protein sequence ID" value="GAF06294.1"/>
    <property type="molecule type" value="Genomic_DNA"/>
</dbReference>
<dbReference type="Gene3D" id="3.90.1170.40">
    <property type="entry name" value="Molybdopterin biosynthesis MoaE subunit"/>
    <property type="match status" value="1"/>
</dbReference>
<dbReference type="InterPro" id="IPR012675">
    <property type="entry name" value="Beta-grasp_dom_sf"/>
</dbReference>
<dbReference type="Proteomes" id="UP000019364">
    <property type="component" value="Unassembled WGS sequence"/>
</dbReference>
<evidence type="ECO:0000256" key="7">
    <source>
        <dbReference type="ARBA" id="ARBA00026066"/>
    </source>
</evidence>
<evidence type="ECO:0000256" key="4">
    <source>
        <dbReference type="ARBA" id="ARBA00013858"/>
    </source>
</evidence>
<dbReference type="OrthoDB" id="9803224at2"/>
<evidence type="ECO:0000256" key="5">
    <source>
        <dbReference type="ARBA" id="ARBA00022679"/>
    </source>
</evidence>
<dbReference type="Pfam" id="PF02597">
    <property type="entry name" value="ThiS"/>
    <property type="match status" value="1"/>
</dbReference>
<evidence type="ECO:0000256" key="3">
    <source>
        <dbReference type="ARBA" id="ARBA00011950"/>
    </source>
</evidence>
<dbReference type="STRING" id="1236976.JCM16418_245"/>
<dbReference type="InterPro" id="IPR036563">
    <property type="entry name" value="MoaE_sf"/>
</dbReference>
<evidence type="ECO:0000256" key="6">
    <source>
        <dbReference type="ARBA" id="ARBA00023150"/>
    </source>
</evidence>
<accession>W7YV11</accession>
<evidence type="ECO:0000313" key="13">
    <source>
        <dbReference type="EMBL" id="GAF06294.1"/>
    </source>
</evidence>
<dbReference type="InterPro" id="IPR003448">
    <property type="entry name" value="Mopterin_biosynth_MoaE"/>
</dbReference>
<dbReference type="AlphaFoldDB" id="W7YV11"/>
<comment type="catalytic activity">
    <reaction evidence="12">
        <text>2 [molybdopterin-synthase sulfur-carrier protein]-C-terminal-Gly-aminoethanethioate + cyclic pyranopterin phosphate + H2O = molybdopterin + 2 [molybdopterin-synthase sulfur-carrier protein]-C-terminal Gly-Gly + 2 H(+)</text>
        <dbReference type="Rhea" id="RHEA:26333"/>
        <dbReference type="Rhea" id="RHEA-COMP:12202"/>
        <dbReference type="Rhea" id="RHEA-COMP:19907"/>
        <dbReference type="ChEBI" id="CHEBI:15377"/>
        <dbReference type="ChEBI" id="CHEBI:15378"/>
        <dbReference type="ChEBI" id="CHEBI:58698"/>
        <dbReference type="ChEBI" id="CHEBI:59648"/>
        <dbReference type="ChEBI" id="CHEBI:90778"/>
        <dbReference type="ChEBI" id="CHEBI:232372"/>
        <dbReference type="EC" id="2.8.1.12"/>
    </reaction>
</comment>
<comment type="pathway">
    <text evidence="1">Cofactor biosynthesis; molybdopterin biosynthesis.</text>
</comment>
<keyword evidence="5" id="KW-0808">Transferase</keyword>
<dbReference type="EC" id="2.8.1.12" evidence="3"/>
<dbReference type="FunFam" id="3.90.1170.40:FF:000003">
    <property type="entry name" value="Molybdopterin converting factor subunit 2"/>
    <property type="match status" value="1"/>
</dbReference>
<sequence>MQLRIQLFAGLAERLQTSVLNFTIEESSIQADQLKIKLSEAYPEATAQIAVSFLAVNQEYAPATTLITQNDEIALIPPVSGGDGQDNKTVQSEDGLYSITEEPLSIEEVTSKVLHSNHGATLSFIGTTREMTGAQRTVHLEYEAYIPMALAQLQAIGKELKERWPDAICAISHRIGTVDIQGISVIIAVSTGHRDTCYQASRFAIEQLKNTVPIWKKEIWEDGSEWKGHQTGPWDPTTYPVI</sequence>
<dbReference type="SUPFAM" id="SSF54690">
    <property type="entry name" value="Molybdopterin synthase subunit MoaE"/>
    <property type="match status" value="1"/>
</dbReference>
<dbReference type="RefSeq" id="WP_036645314.1">
    <property type="nucleotide sequence ID" value="NZ_BAVZ01000001.1"/>
</dbReference>
<dbReference type="GO" id="GO:0006777">
    <property type="term" value="P:Mo-molybdopterin cofactor biosynthetic process"/>
    <property type="evidence" value="ECO:0007669"/>
    <property type="project" value="UniProtKB-KW"/>
</dbReference>
<name>W7YV11_9BACL</name>
<dbReference type="PANTHER" id="PTHR23404">
    <property type="entry name" value="MOLYBDOPTERIN SYNTHASE RELATED"/>
    <property type="match status" value="1"/>
</dbReference>
<evidence type="ECO:0000256" key="11">
    <source>
        <dbReference type="ARBA" id="ARBA00032474"/>
    </source>
</evidence>